<keyword evidence="1 2" id="KW-0597">Phosphoprotein</keyword>
<dbReference type="AlphaFoldDB" id="A0A4Y9SRS0"/>
<dbReference type="EMBL" id="SPVF01000016">
    <property type="protein sequence ID" value="TFW29492.1"/>
    <property type="molecule type" value="Genomic_DNA"/>
</dbReference>
<dbReference type="RefSeq" id="WP_135205457.1">
    <property type="nucleotide sequence ID" value="NZ_SPVF01000016.1"/>
</dbReference>
<protein>
    <submittedName>
        <fullName evidence="4">Response regulator</fullName>
    </submittedName>
</protein>
<dbReference type="PANTHER" id="PTHR44591">
    <property type="entry name" value="STRESS RESPONSE REGULATOR PROTEIN 1"/>
    <property type="match status" value="1"/>
</dbReference>
<feature type="modified residue" description="4-aspartylphosphate" evidence="2">
    <location>
        <position position="65"/>
    </location>
</feature>
<dbReference type="SMART" id="SM00448">
    <property type="entry name" value="REC"/>
    <property type="match status" value="1"/>
</dbReference>
<evidence type="ECO:0000256" key="2">
    <source>
        <dbReference type="PROSITE-ProRule" id="PRU00169"/>
    </source>
</evidence>
<sequence>MLTHPSHSSSARSERRVLLVDDNADLAELTAEVLTLAGFAVLVAWSADEAIEMLAEHHVDVLFSDINMPGASGLDLARATNAQRPHVRVVLTSGRSFDDWERAPPGTAFIAKPYVLQDLLALLDG</sequence>
<dbReference type="PANTHER" id="PTHR44591:SF18">
    <property type="entry name" value="REGULATORY PROTEIN"/>
    <property type="match status" value="1"/>
</dbReference>
<dbReference type="CDD" id="cd00156">
    <property type="entry name" value="REC"/>
    <property type="match status" value="1"/>
</dbReference>
<dbReference type="Proteomes" id="UP000298438">
    <property type="component" value="Unassembled WGS sequence"/>
</dbReference>
<evidence type="ECO:0000313" key="5">
    <source>
        <dbReference type="Proteomes" id="UP000298438"/>
    </source>
</evidence>
<accession>A0A4Y9SRS0</accession>
<name>A0A4Y9SRS0_9BURK</name>
<dbReference type="Pfam" id="PF00072">
    <property type="entry name" value="Response_reg"/>
    <property type="match status" value="1"/>
</dbReference>
<proteinExistence type="predicted"/>
<evidence type="ECO:0000256" key="1">
    <source>
        <dbReference type="ARBA" id="ARBA00022553"/>
    </source>
</evidence>
<feature type="domain" description="Response regulatory" evidence="3">
    <location>
        <begin position="16"/>
        <end position="125"/>
    </location>
</feature>
<dbReference type="PROSITE" id="PS50110">
    <property type="entry name" value="RESPONSE_REGULATORY"/>
    <property type="match status" value="1"/>
</dbReference>
<organism evidence="4 5">
    <name type="scientific">Zemynaea arenosa</name>
    <dbReference type="NCBI Taxonomy" id="2561931"/>
    <lineage>
        <taxon>Bacteria</taxon>
        <taxon>Pseudomonadati</taxon>
        <taxon>Pseudomonadota</taxon>
        <taxon>Betaproteobacteria</taxon>
        <taxon>Burkholderiales</taxon>
        <taxon>Oxalobacteraceae</taxon>
        <taxon>Telluria group</taxon>
        <taxon>Zemynaea</taxon>
    </lineage>
</organism>
<evidence type="ECO:0000313" key="4">
    <source>
        <dbReference type="EMBL" id="TFW29492.1"/>
    </source>
</evidence>
<gene>
    <name evidence="4" type="ORF">E4L96_01420</name>
</gene>
<dbReference type="InterPro" id="IPR050595">
    <property type="entry name" value="Bact_response_regulator"/>
</dbReference>
<dbReference type="OrthoDB" id="9800897at2"/>
<dbReference type="GO" id="GO:0000160">
    <property type="term" value="P:phosphorelay signal transduction system"/>
    <property type="evidence" value="ECO:0007669"/>
    <property type="project" value="InterPro"/>
</dbReference>
<dbReference type="InterPro" id="IPR011006">
    <property type="entry name" value="CheY-like_superfamily"/>
</dbReference>
<evidence type="ECO:0000259" key="3">
    <source>
        <dbReference type="PROSITE" id="PS50110"/>
    </source>
</evidence>
<comment type="caution">
    <text evidence="4">The sequence shown here is derived from an EMBL/GenBank/DDBJ whole genome shotgun (WGS) entry which is preliminary data.</text>
</comment>
<dbReference type="InterPro" id="IPR001789">
    <property type="entry name" value="Sig_transdc_resp-reg_receiver"/>
</dbReference>
<dbReference type="Gene3D" id="3.40.50.2300">
    <property type="match status" value="1"/>
</dbReference>
<dbReference type="SUPFAM" id="SSF52172">
    <property type="entry name" value="CheY-like"/>
    <property type="match status" value="1"/>
</dbReference>
<keyword evidence="5" id="KW-1185">Reference proteome</keyword>
<reference evidence="4 5" key="1">
    <citation type="submission" date="2019-03" db="EMBL/GenBank/DDBJ databases">
        <title>Draft Genome Sequence of Massilia arenosa sp. nov., a Novel Massilia Species Isolated from a Sandy-loam Maize Soil.</title>
        <authorList>
            <person name="Raths R."/>
            <person name="Peta V."/>
            <person name="Bucking H."/>
        </authorList>
    </citation>
    <scope>NUCLEOTIDE SEQUENCE [LARGE SCALE GENOMIC DNA]</scope>
    <source>
        <strain evidence="4 5">MC02</strain>
    </source>
</reference>